<evidence type="ECO:0000313" key="1">
    <source>
        <dbReference type="EMBL" id="KGJ82345.1"/>
    </source>
</evidence>
<evidence type="ECO:0000313" key="2">
    <source>
        <dbReference type="Proteomes" id="UP000029864"/>
    </source>
</evidence>
<accession>A0A099JW72</accession>
<dbReference type="Proteomes" id="UP000029864">
    <property type="component" value="Unassembled WGS sequence"/>
</dbReference>
<keyword evidence="2" id="KW-1185">Reference proteome</keyword>
<sequence>MLARSIAALRSRPDRGAALASVLGLMVLGLIFASLITASVVGAYGVTSATRSGVQSGAAADAGIAAVRASLYQIEGCKSPEDTGAYSAAGSQTSPKYDAQVWFTLGELSAVGNEWFEGCPLALATYVKIVSTGYAQQTGVNGAAVGDQTTIEAVLKYGNDAAGVALYLYKGGTVEANSEFIMTGSPGAGIMVKDGDFTCAKNNSEIIGNVVVTGNLTLASTGQACSIKGDVWVSQLATLGQGKVEGNLSSGAVSPTLTSGMVGPNPPGTTVGGTYTQPAVMPAVPPWTEIGPLFTRWKNKNGTPYEVKTQCNLTDRTPGGSTSLGGTAVGMPVIINALGCVSGPTVSSNTTVRLTSDVVIYANTFDFSAVNQLNFSSSSTASHRIWFITPDLNPSDLRPSCNRALQGDFAVKVGFTIADRIEALLYTPCAFISTNNFSWRGQIIAGEPSAVKNNPVFAFAPVGIPGVNLTTGSATSVLPIPQPGSVVSNREVSY</sequence>
<dbReference type="EMBL" id="JPXF01000002">
    <property type="protein sequence ID" value="KGJ82345.1"/>
    <property type="molecule type" value="Genomic_DNA"/>
</dbReference>
<dbReference type="STRING" id="1001240.GY21_00820"/>
<proteinExistence type="predicted"/>
<reference evidence="1 2" key="1">
    <citation type="submission" date="2014-08" db="EMBL/GenBank/DDBJ databases">
        <authorList>
            <person name="Sisinthy S."/>
        </authorList>
    </citation>
    <scope>NUCLEOTIDE SEQUENCE [LARGE SCALE GENOMIC DNA]</scope>
    <source>
        <strain evidence="1 2">RuG17</strain>
    </source>
</reference>
<gene>
    <name evidence="1" type="ORF">GY21_00820</name>
</gene>
<protein>
    <submittedName>
        <fullName evidence="1">Uncharacterized protein</fullName>
    </submittedName>
</protein>
<name>A0A099JW72_9MICO</name>
<dbReference type="AlphaFoldDB" id="A0A099JW72"/>
<organism evidence="1 2">
    <name type="scientific">Cryobacterium roopkundense</name>
    <dbReference type="NCBI Taxonomy" id="1001240"/>
    <lineage>
        <taxon>Bacteria</taxon>
        <taxon>Bacillati</taxon>
        <taxon>Actinomycetota</taxon>
        <taxon>Actinomycetes</taxon>
        <taxon>Micrococcales</taxon>
        <taxon>Microbacteriaceae</taxon>
        <taxon>Cryobacterium</taxon>
    </lineage>
</organism>
<dbReference type="eggNOG" id="COG4726">
    <property type="taxonomic scope" value="Bacteria"/>
</dbReference>
<comment type="caution">
    <text evidence="1">The sequence shown here is derived from an EMBL/GenBank/DDBJ whole genome shotgun (WGS) entry which is preliminary data.</text>
</comment>